<reference evidence="2 3" key="1">
    <citation type="submission" date="2020-08" db="EMBL/GenBank/DDBJ databases">
        <title>Genomic Encyclopedia of Type Strains, Phase IV (KMG-IV): sequencing the most valuable type-strain genomes for metagenomic binning, comparative biology and taxonomic classification.</title>
        <authorList>
            <person name="Goeker M."/>
        </authorList>
    </citation>
    <scope>NUCLEOTIDE SEQUENCE [LARGE SCALE GENOMIC DNA]</scope>
    <source>
        <strain evidence="2 3">DSM 106739</strain>
    </source>
</reference>
<evidence type="ECO:0000256" key="1">
    <source>
        <dbReference type="SAM" id="SignalP"/>
    </source>
</evidence>
<dbReference type="AlphaFoldDB" id="A0A840BKS2"/>
<dbReference type="InterPro" id="IPR042230">
    <property type="entry name" value="CusF_sf"/>
</dbReference>
<dbReference type="EMBL" id="JACIET010000001">
    <property type="protein sequence ID" value="MBB4011486.1"/>
    <property type="molecule type" value="Genomic_DNA"/>
</dbReference>
<comment type="caution">
    <text evidence="2">The sequence shown here is derived from an EMBL/GenBank/DDBJ whole genome shotgun (WGS) entry which is preliminary data.</text>
</comment>
<accession>A0A840BKS2</accession>
<organism evidence="2 3">
    <name type="scientific">Niveibacterium umoris</name>
    <dbReference type="NCBI Taxonomy" id="1193620"/>
    <lineage>
        <taxon>Bacteria</taxon>
        <taxon>Pseudomonadati</taxon>
        <taxon>Pseudomonadota</taxon>
        <taxon>Betaproteobacteria</taxon>
        <taxon>Rhodocyclales</taxon>
        <taxon>Rhodocyclaceae</taxon>
        <taxon>Niveibacterium</taxon>
    </lineage>
</organism>
<proteinExistence type="predicted"/>
<protein>
    <submittedName>
        <fullName evidence="2">Cu/Ag efflux protein CusF</fullName>
    </submittedName>
</protein>
<keyword evidence="3" id="KW-1185">Reference proteome</keyword>
<keyword evidence="1" id="KW-0732">Signal</keyword>
<name>A0A840BKS2_9RHOO</name>
<feature type="signal peptide" evidence="1">
    <location>
        <begin position="1"/>
        <end position="20"/>
    </location>
</feature>
<dbReference type="InterPro" id="IPR021647">
    <property type="entry name" value="CusF_Ec"/>
</dbReference>
<sequence length="111" mass="11602">MRTVAALVVFLSLGLPAAQAADPHAGHQAPAPAAGASMTALSEGTVKKVDKANGKLTISHGPLVNLQMSAMTMSFKVKDPAWLDSLKPGDQIHFLAEDVHGALTVTQLHRK</sequence>
<dbReference type="Gene3D" id="2.40.50.320">
    <property type="entry name" value="Copper binding periplasmic protein CusF"/>
    <property type="match status" value="1"/>
</dbReference>
<evidence type="ECO:0000313" key="3">
    <source>
        <dbReference type="Proteomes" id="UP000561045"/>
    </source>
</evidence>
<evidence type="ECO:0000313" key="2">
    <source>
        <dbReference type="EMBL" id="MBB4011486.1"/>
    </source>
</evidence>
<dbReference type="Proteomes" id="UP000561045">
    <property type="component" value="Unassembled WGS sequence"/>
</dbReference>
<gene>
    <name evidence="2" type="ORF">GGR36_000794</name>
</gene>
<feature type="chain" id="PRO_5032348552" evidence="1">
    <location>
        <begin position="21"/>
        <end position="111"/>
    </location>
</feature>
<dbReference type="Pfam" id="PF11604">
    <property type="entry name" value="CusF_Ec"/>
    <property type="match status" value="1"/>
</dbReference>
<dbReference type="RefSeq" id="WP_338086618.1">
    <property type="nucleotide sequence ID" value="NZ_BAABLE010000011.1"/>
</dbReference>